<evidence type="ECO:0000259" key="6">
    <source>
        <dbReference type="PROSITE" id="PS51736"/>
    </source>
</evidence>
<evidence type="ECO:0000313" key="8">
    <source>
        <dbReference type="Proteomes" id="UP000248039"/>
    </source>
</evidence>
<evidence type="ECO:0000256" key="1">
    <source>
        <dbReference type="ARBA" id="ARBA00022908"/>
    </source>
</evidence>
<evidence type="ECO:0000313" key="7">
    <source>
        <dbReference type="EMBL" id="PYC82735.1"/>
    </source>
</evidence>
<dbReference type="CDD" id="cd00338">
    <property type="entry name" value="Ser_Recombinase"/>
    <property type="match status" value="1"/>
</dbReference>
<dbReference type="Pfam" id="PF00239">
    <property type="entry name" value="Resolvase"/>
    <property type="match status" value="1"/>
</dbReference>
<dbReference type="InterPro" id="IPR025161">
    <property type="entry name" value="IS402-like_dom"/>
</dbReference>
<proteinExistence type="predicted"/>
<gene>
    <name evidence="7" type="ORF">C7C46_10335</name>
</gene>
<keyword evidence="1" id="KW-0229">DNA integration</keyword>
<dbReference type="InterPro" id="IPR006118">
    <property type="entry name" value="Recombinase_CS"/>
</dbReference>
<name>A0A2V4NFW2_9ACTN</name>
<accession>A0A2V4NFW2</accession>
<keyword evidence="2" id="KW-0238">DNA-binding</keyword>
<dbReference type="Proteomes" id="UP000248039">
    <property type="component" value="Unassembled WGS sequence"/>
</dbReference>
<dbReference type="Pfam" id="PF13340">
    <property type="entry name" value="DUF4096"/>
    <property type="match status" value="1"/>
</dbReference>
<dbReference type="GO" id="GO:0015074">
    <property type="term" value="P:DNA integration"/>
    <property type="evidence" value="ECO:0007669"/>
    <property type="project" value="UniProtKB-KW"/>
</dbReference>
<dbReference type="PROSITE" id="PS00397">
    <property type="entry name" value="RECOMBINASES_1"/>
    <property type="match status" value="1"/>
</dbReference>
<comment type="caution">
    <text evidence="7">The sequence shown here is derived from an EMBL/GenBank/DDBJ whole genome shotgun (WGS) entry which is preliminary data.</text>
</comment>
<dbReference type="AlphaFoldDB" id="A0A2V4NFW2"/>
<feature type="active site" description="O-(5'-phospho-DNA)-serine intermediate" evidence="4 5">
    <location>
        <position position="34"/>
    </location>
</feature>
<dbReference type="GO" id="GO:0003677">
    <property type="term" value="F:DNA binding"/>
    <property type="evidence" value="ECO:0007669"/>
    <property type="project" value="UniProtKB-KW"/>
</dbReference>
<reference evidence="7 8" key="1">
    <citation type="submission" date="2018-03" db="EMBL/GenBank/DDBJ databases">
        <title>Bioinformatic expansion and discovery of thiopeptide antibiotics.</title>
        <authorList>
            <person name="Schwalen C.J."/>
            <person name="Hudson G.A."/>
            <person name="Mitchell D.A."/>
        </authorList>
    </citation>
    <scope>NUCLEOTIDE SEQUENCE [LARGE SCALE GENOMIC DNA]</scope>
    <source>
        <strain evidence="7 8">ATCC 21389</strain>
    </source>
</reference>
<organism evidence="7 8">
    <name type="scientific">Streptomyces tateyamensis</name>
    <dbReference type="NCBI Taxonomy" id="565073"/>
    <lineage>
        <taxon>Bacteria</taxon>
        <taxon>Bacillati</taxon>
        <taxon>Actinomycetota</taxon>
        <taxon>Actinomycetes</taxon>
        <taxon>Kitasatosporales</taxon>
        <taxon>Streptomycetaceae</taxon>
        <taxon>Streptomyces</taxon>
    </lineage>
</organism>
<keyword evidence="3" id="KW-0233">DNA recombination</keyword>
<dbReference type="OrthoDB" id="4546548at2"/>
<dbReference type="InterPro" id="IPR036162">
    <property type="entry name" value="Resolvase-like_N_sf"/>
</dbReference>
<sequence>MSNSTLPGRRVASRVAARQKAGLSVRIAVYLRVSTRNQVEGSGLDQQEKDARAWIECWFRDMPFEIVGIFVDDGISGKIDNRRDQVKLKTVITAGEVDLVISQRIDRFGRTMRDIQRWVWEMNDLGLRVVTADGRIDSEHEIADLLLMCHKNKLSDRVREKSLARPHRELMALQASLQEAQAWLKDCEATQQEAKEREEFISSARLRVGSLTLAEKSALFAMFDVRVSAGNHRFRKRSGRPCPVTEWHKGTQHPVPADIDEEDWAGVREILAGYVAKSSFTKTTIDLRLAFNGMFYRLRTGTPWNEMTDAFGNPQRIRERQLTFFQRGAWQAVVEMLNQRGGGTPVYVAPTVPPLKITSCAGAAF</sequence>
<dbReference type="SUPFAM" id="SSF53041">
    <property type="entry name" value="Resolvase-like"/>
    <property type="match status" value="1"/>
</dbReference>
<dbReference type="EMBL" id="PYBW01000030">
    <property type="protein sequence ID" value="PYC82735.1"/>
    <property type="molecule type" value="Genomic_DNA"/>
</dbReference>
<dbReference type="GO" id="GO:0000150">
    <property type="term" value="F:DNA strand exchange activity"/>
    <property type="evidence" value="ECO:0007669"/>
    <property type="project" value="InterPro"/>
</dbReference>
<evidence type="ECO:0000256" key="5">
    <source>
        <dbReference type="PROSITE-ProRule" id="PRU10137"/>
    </source>
</evidence>
<evidence type="ECO:0000256" key="4">
    <source>
        <dbReference type="PIRSR" id="PIRSR606118-50"/>
    </source>
</evidence>
<evidence type="ECO:0000256" key="2">
    <source>
        <dbReference type="ARBA" id="ARBA00023125"/>
    </source>
</evidence>
<dbReference type="PANTHER" id="PTHR30461:SF2">
    <property type="entry name" value="SERINE RECOMBINASE PINE-RELATED"/>
    <property type="match status" value="1"/>
</dbReference>
<dbReference type="Gene3D" id="3.40.50.1390">
    <property type="entry name" value="Resolvase, N-terminal catalytic domain"/>
    <property type="match status" value="1"/>
</dbReference>
<evidence type="ECO:0000256" key="3">
    <source>
        <dbReference type="ARBA" id="ARBA00023172"/>
    </source>
</evidence>
<keyword evidence="8" id="KW-1185">Reference proteome</keyword>
<dbReference type="PROSITE" id="PS51736">
    <property type="entry name" value="RECOMBINASES_3"/>
    <property type="match status" value="1"/>
</dbReference>
<dbReference type="InterPro" id="IPR006119">
    <property type="entry name" value="Resolv_N"/>
</dbReference>
<dbReference type="PANTHER" id="PTHR30461">
    <property type="entry name" value="DNA-INVERTASE FROM LAMBDOID PROPHAGE"/>
    <property type="match status" value="1"/>
</dbReference>
<protein>
    <recommendedName>
        <fullName evidence="6">Resolvase/invertase-type recombinase catalytic domain-containing protein</fullName>
    </recommendedName>
</protein>
<dbReference type="InterPro" id="IPR050639">
    <property type="entry name" value="SSR_resolvase"/>
</dbReference>
<feature type="domain" description="Resolvase/invertase-type recombinase catalytic" evidence="6">
    <location>
        <begin position="26"/>
        <end position="177"/>
    </location>
</feature>
<dbReference type="SMART" id="SM00857">
    <property type="entry name" value="Resolvase"/>
    <property type="match status" value="1"/>
</dbReference>
<dbReference type="RefSeq" id="WP_110668086.1">
    <property type="nucleotide sequence ID" value="NZ_PYBW01000030.1"/>
</dbReference>